<organism evidence="8 9">
    <name type="scientific">Nocardioides panacisoli</name>
    <dbReference type="NCBI Taxonomy" id="627624"/>
    <lineage>
        <taxon>Bacteria</taxon>
        <taxon>Bacillati</taxon>
        <taxon>Actinomycetota</taxon>
        <taxon>Actinomycetes</taxon>
        <taxon>Propionibacteriales</taxon>
        <taxon>Nocardioidaceae</taxon>
        <taxon>Nocardioides</taxon>
    </lineage>
</organism>
<evidence type="ECO:0000256" key="3">
    <source>
        <dbReference type="ARBA" id="ARBA00022630"/>
    </source>
</evidence>
<keyword evidence="4" id="KW-0274">FAD</keyword>
<dbReference type="SUPFAM" id="SSF51905">
    <property type="entry name" value="FAD/NAD(P)-binding domain"/>
    <property type="match status" value="2"/>
</dbReference>
<dbReference type="SUPFAM" id="SSF49879">
    <property type="entry name" value="SMAD/FHA domain"/>
    <property type="match status" value="1"/>
</dbReference>
<evidence type="ECO:0000256" key="2">
    <source>
        <dbReference type="ARBA" id="ARBA00022553"/>
    </source>
</evidence>
<feature type="transmembrane region" description="Helical" evidence="5">
    <location>
        <begin position="446"/>
        <end position="464"/>
    </location>
</feature>
<evidence type="ECO:0008006" key="10">
    <source>
        <dbReference type="Google" id="ProtNLM"/>
    </source>
</evidence>
<feature type="transmembrane region" description="Helical" evidence="5">
    <location>
        <begin position="243"/>
        <end position="262"/>
    </location>
</feature>
<dbReference type="PRINTS" id="PR00368">
    <property type="entry name" value="FADPNR"/>
</dbReference>
<dbReference type="PANTHER" id="PTHR43429:SF3">
    <property type="entry name" value="NITRITE REDUCTASE [NAD(P)H]"/>
    <property type="match status" value="1"/>
</dbReference>
<dbReference type="PROSITE" id="PS51085">
    <property type="entry name" value="2FE2S_FER_2"/>
    <property type="match status" value="1"/>
</dbReference>
<dbReference type="InterPro" id="IPR000253">
    <property type="entry name" value="FHA_dom"/>
</dbReference>
<dbReference type="CDD" id="cd00207">
    <property type="entry name" value="fer2"/>
    <property type="match status" value="1"/>
</dbReference>
<dbReference type="InterPro" id="IPR012675">
    <property type="entry name" value="Beta-grasp_dom_sf"/>
</dbReference>
<dbReference type="InterPro" id="IPR036010">
    <property type="entry name" value="2Fe-2S_ferredoxin-like_sf"/>
</dbReference>
<feature type="transmembrane region" description="Helical" evidence="5">
    <location>
        <begin position="407"/>
        <end position="426"/>
    </location>
</feature>
<name>A0ABP7IVA0_9ACTN</name>
<dbReference type="Pfam" id="PF07992">
    <property type="entry name" value="Pyr_redox_2"/>
    <property type="match status" value="1"/>
</dbReference>
<comment type="caution">
    <text evidence="8">The sequence shown here is derived from an EMBL/GenBank/DDBJ whole genome shotgun (WGS) entry which is preliminary data.</text>
</comment>
<dbReference type="RefSeq" id="WP_344776973.1">
    <property type="nucleotide sequence ID" value="NZ_BAABAH010000012.1"/>
</dbReference>
<dbReference type="SUPFAM" id="SSF54292">
    <property type="entry name" value="2Fe-2S ferredoxin-like"/>
    <property type="match status" value="1"/>
</dbReference>
<keyword evidence="9" id="KW-1185">Reference proteome</keyword>
<evidence type="ECO:0000256" key="1">
    <source>
        <dbReference type="ARBA" id="ARBA00001974"/>
    </source>
</evidence>
<keyword evidence="2" id="KW-0597">Phosphoprotein</keyword>
<evidence type="ECO:0000313" key="9">
    <source>
        <dbReference type="Proteomes" id="UP001501821"/>
    </source>
</evidence>
<proteinExistence type="predicted"/>
<dbReference type="InterPro" id="IPR001041">
    <property type="entry name" value="2Fe-2S_ferredoxin-type"/>
</dbReference>
<keyword evidence="5" id="KW-0812">Transmembrane</keyword>
<comment type="cofactor">
    <cofactor evidence="1">
        <name>FAD</name>
        <dbReference type="ChEBI" id="CHEBI:57692"/>
    </cofactor>
</comment>
<feature type="domain" description="FHA" evidence="6">
    <location>
        <begin position="9"/>
        <end position="72"/>
    </location>
</feature>
<dbReference type="PANTHER" id="PTHR43429">
    <property type="entry name" value="PYRIDINE NUCLEOTIDE-DISULFIDE OXIDOREDUCTASE DOMAIN-CONTAINING"/>
    <property type="match status" value="1"/>
</dbReference>
<evidence type="ECO:0000256" key="5">
    <source>
        <dbReference type="SAM" id="Phobius"/>
    </source>
</evidence>
<dbReference type="InterPro" id="IPR008984">
    <property type="entry name" value="SMAD_FHA_dom_sf"/>
</dbReference>
<dbReference type="Proteomes" id="UP001501821">
    <property type="component" value="Unassembled WGS sequence"/>
</dbReference>
<evidence type="ECO:0000259" key="6">
    <source>
        <dbReference type="PROSITE" id="PS50006"/>
    </source>
</evidence>
<evidence type="ECO:0000313" key="8">
    <source>
        <dbReference type="EMBL" id="GAA3827199.1"/>
    </source>
</evidence>
<dbReference type="PROSITE" id="PS50006">
    <property type="entry name" value="FHA_DOMAIN"/>
    <property type="match status" value="1"/>
</dbReference>
<dbReference type="Gene3D" id="3.50.50.60">
    <property type="entry name" value="FAD/NAD(P)-binding domain"/>
    <property type="match status" value="2"/>
</dbReference>
<reference evidence="9" key="1">
    <citation type="journal article" date="2019" name="Int. J. Syst. Evol. Microbiol.">
        <title>The Global Catalogue of Microorganisms (GCM) 10K type strain sequencing project: providing services to taxonomists for standard genome sequencing and annotation.</title>
        <authorList>
            <consortium name="The Broad Institute Genomics Platform"/>
            <consortium name="The Broad Institute Genome Sequencing Center for Infectious Disease"/>
            <person name="Wu L."/>
            <person name="Ma J."/>
        </authorList>
    </citation>
    <scope>NUCLEOTIDE SEQUENCE [LARGE SCALE GENOMIC DNA]</scope>
    <source>
        <strain evidence="9">JCM 16953</strain>
    </source>
</reference>
<dbReference type="Gene3D" id="2.60.200.20">
    <property type="match status" value="1"/>
</dbReference>
<accession>A0ABP7IVA0</accession>
<dbReference type="EMBL" id="BAABAH010000012">
    <property type="protein sequence ID" value="GAA3827199.1"/>
    <property type="molecule type" value="Genomic_DNA"/>
</dbReference>
<feature type="domain" description="2Fe-2S ferredoxin-type" evidence="7">
    <location>
        <begin position="499"/>
        <end position="592"/>
    </location>
</feature>
<evidence type="ECO:0000256" key="4">
    <source>
        <dbReference type="ARBA" id="ARBA00022827"/>
    </source>
</evidence>
<keyword evidence="5" id="KW-0472">Membrane</keyword>
<feature type="transmembrane region" description="Helical" evidence="5">
    <location>
        <begin position="356"/>
        <end position="377"/>
    </location>
</feature>
<feature type="transmembrane region" description="Helical" evidence="5">
    <location>
        <begin position="189"/>
        <end position="211"/>
    </location>
</feature>
<dbReference type="PRINTS" id="PR00411">
    <property type="entry name" value="PNDRDTASEI"/>
</dbReference>
<keyword evidence="5" id="KW-1133">Transmembrane helix</keyword>
<feature type="transmembrane region" description="Helical" evidence="5">
    <location>
        <begin position="268"/>
        <end position="287"/>
    </location>
</feature>
<dbReference type="InterPro" id="IPR036188">
    <property type="entry name" value="FAD/NAD-bd_sf"/>
</dbReference>
<dbReference type="Pfam" id="PF00111">
    <property type="entry name" value="Fer2"/>
    <property type="match status" value="1"/>
</dbReference>
<dbReference type="Gene3D" id="3.10.20.30">
    <property type="match status" value="1"/>
</dbReference>
<dbReference type="CDD" id="cd00060">
    <property type="entry name" value="FHA"/>
    <property type="match status" value="1"/>
</dbReference>
<protein>
    <recommendedName>
        <fullName evidence="10">FHA domain-containing protein</fullName>
    </recommendedName>
</protein>
<dbReference type="SMART" id="SM00240">
    <property type="entry name" value="FHA"/>
    <property type="match status" value="1"/>
</dbReference>
<dbReference type="Pfam" id="PF00498">
    <property type="entry name" value="FHA"/>
    <property type="match status" value="1"/>
</dbReference>
<feature type="transmembrane region" description="Helical" evidence="5">
    <location>
        <begin position="165"/>
        <end position="183"/>
    </location>
</feature>
<evidence type="ECO:0000259" key="7">
    <source>
        <dbReference type="PROSITE" id="PS51085"/>
    </source>
</evidence>
<dbReference type="InterPro" id="IPR023753">
    <property type="entry name" value="FAD/NAD-binding_dom"/>
</dbReference>
<dbReference type="InterPro" id="IPR050260">
    <property type="entry name" value="FAD-bd_OxRdtase"/>
</dbReference>
<keyword evidence="3" id="KW-0285">Flavoprotein</keyword>
<sequence length="1021" mass="107739">MVAPEVEVRELGRAPRTVPVDRGLEVGRGADGLRIDDDGVSRRHLKLLPSPLGLSVVDLGSRNGTLVNGRPVTSRTALADGDVIRLGRTELVVRLPVPRSTPTPGPRVLPADSVPLPAPPVLVAPAATTPLRAAVVWLRAGPDTHAAFRTYQELPRRIPVRAWRVVRVGSVAAYLALVVTLVVRPTTGLALFFGVVVPVLPILFFVAPGVWRNICPLSSANQSARVLGFTLGRTAPRWWSERGYVVAITLFFGIAGARLALFNSSGTATAALLAVIILSAFAMGVVFKGKSGWCSSICPLLPVQRLYGQTPFVLSPNSHCQPCLACTRNCYDFQPQLAQQADLHDLDSRWSQPRRLFASALPGFVAGFFTLLGEPALTTPQTYGRLALFVAASVACFLVLEVFLGVSAGMVTALAGAAALNLFYYYGTPRAGSALSTLLGTANPGWLRWPVLAVVAPLTLVWLLRTHWAERRYLAETGQDEVTDLGMPVVPTVAEAPAAEVAFVGGPTASATTGQSVLELAESCGLQIEAGCRMGVCGADPVAVVGGAEHLSVAEEEELSTLRRLGLAPNTRLACCARATGGPVTVGLTPDRGASVETPPPSFDRSITSVVVIGTGVGGVTAADFVRRGHPDCEIHLVGQEPHLLYNRMGISRIVYGRSAMSGLSLLPEEWYDDHRVTTWLNTLATDVDTAGRSVRLGTGEHLFYDRLILATGAQGTVPPLRGFGGPGTFVLRTAEDAGRIRAYAQQHGVTRAVVAGGGLLGLEGAWALRRLGLTVTVLERNTRLLPRNIDARASELVHEHLTRAGIAVRYRASAAALEGGSVLEQVRLDDGSLLPAGIFLAAIGITPNVDLARRAGLAVDRGIVVDDRMRTSAPDVYAVGDAAEHDARVLGLWPVATKQAEVAAANALGGDESIEADLPAMILKGVDLDLSAVGRVEPEPGDVVLTEDLPAVPLYRRLLLAGDVVAGVLVLGAAPEFLSAATTAVKRGTRLGPEALARLRAGDWMAVRAAPQPESLPTTV</sequence>
<gene>
    <name evidence="8" type="ORF">GCM10022242_30550</name>
</gene>